<dbReference type="SUPFAM" id="SSF52540">
    <property type="entry name" value="P-loop containing nucleoside triphosphate hydrolases"/>
    <property type="match status" value="1"/>
</dbReference>
<protein>
    <submittedName>
        <fullName evidence="2">AAA family ATPase</fullName>
    </submittedName>
</protein>
<dbReference type="Gene3D" id="3.40.50.300">
    <property type="entry name" value="P-loop containing nucleotide triphosphate hydrolases"/>
    <property type="match status" value="1"/>
</dbReference>
<dbReference type="GO" id="GO:0006260">
    <property type="term" value="P:DNA replication"/>
    <property type="evidence" value="ECO:0007669"/>
    <property type="project" value="TreeGrafter"/>
</dbReference>
<evidence type="ECO:0000313" key="3">
    <source>
        <dbReference type="Proteomes" id="UP000442694"/>
    </source>
</evidence>
<gene>
    <name evidence="2" type="ORF">GCL57_12850</name>
</gene>
<dbReference type="InterPro" id="IPR002611">
    <property type="entry name" value="IstB_ATP-bd"/>
</dbReference>
<dbReference type="RefSeq" id="WP_152213751.1">
    <property type="nucleotide sequence ID" value="NZ_WFLN01000009.1"/>
</dbReference>
<dbReference type="GO" id="GO:0005524">
    <property type="term" value="F:ATP binding"/>
    <property type="evidence" value="ECO:0007669"/>
    <property type="project" value="InterPro"/>
</dbReference>
<dbReference type="InterPro" id="IPR003593">
    <property type="entry name" value="AAA+_ATPase"/>
</dbReference>
<dbReference type="SMART" id="SM00382">
    <property type="entry name" value="AAA"/>
    <property type="match status" value="1"/>
</dbReference>
<dbReference type="EMBL" id="WFLN01000009">
    <property type="protein sequence ID" value="KAB8028601.1"/>
    <property type="molecule type" value="Genomic_DNA"/>
</dbReference>
<proteinExistence type="predicted"/>
<comment type="caution">
    <text evidence="2">The sequence shown here is derived from an EMBL/GenBank/DDBJ whole genome shotgun (WGS) entry which is preliminary data.</text>
</comment>
<feature type="domain" description="AAA+ ATPase" evidence="1">
    <location>
        <begin position="195"/>
        <end position="331"/>
    </location>
</feature>
<keyword evidence="3" id="KW-1185">Reference proteome</keyword>
<evidence type="ECO:0000313" key="2">
    <source>
        <dbReference type="EMBL" id="KAB8028601.1"/>
    </source>
</evidence>
<accession>A0A833JDN3</accession>
<dbReference type="InterPro" id="IPR027417">
    <property type="entry name" value="P-loop_NTPase"/>
</dbReference>
<reference evidence="2 3" key="1">
    <citation type="submission" date="2019-10" db="EMBL/GenBank/DDBJ databases">
        <title>New genus of Silvanigrellaceae.</title>
        <authorList>
            <person name="Pitt A."/>
            <person name="Hahn M.W."/>
        </authorList>
    </citation>
    <scope>NUCLEOTIDE SEQUENCE [LARGE SCALE GENOMIC DNA]</scope>
    <source>
        <strain evidence="2 3">33A1-SZDP</strain>
    </source>
</reference>
<dbReference type="AlphaFoldDB" id="A0A833JDN3"/>
<evidence type="ECO:0000259" key="1">
    <source>
        <dbReference type="SMART" id="SM00382"/>
    </source>
</evidence>
<dbReference type="PANTHER" id="PTHR30050">
    <property type="entry name" value="CHROMOSOMAL REPLICATION INITIATOR PROTEIN DNAA"/>
    <property type="match status" value="1"/>
</dbReference>
<sequence length="392" mass="45262">MSSSRSFEEIFSSLQNLIELRENEEGAPVTRMPKCFCGKSDYYMSQSRELDDEADDLSEQQQDDSEPIYVESTPNGFRYAVCPACNPRLQCRLCEGTGHRVLKEVHVFESGEGEFEHITENISPNTCACTHTERIVELLNNAEIPCKYMEADIHSFQIDHLNDFQKKKMSDNIQKMILFCTHSASLIKGTKDPSHKYFMTLTGPVGSGKTLLATAALKLLIMDHGLSGRFVDFQFLLNQLKAEYEQKRSGETLFKQLRDVDILIIDEFGKGRNENEWQLEKLDDLVNSRYNSKKITIITTNYLPQTFKYDEKEIPIRTHKIKNDYWNPLGKPDTSSANTPVNETFWTQSLLERVGARMYERIIEVSEFIDFMNIPSYRKILGKSFLDLYNKK</sequence>
<organism evidence="2 3">
    <name type="scientific">Fluviispira multicolorata</name>
    <dbReference type="NCBI Taxonomy" id="2654512"/>
    <lineage>
        <taxon>Bacteria</taxon>
        <taxon>Pseudomonadati</taxon>
        <taxon>Bdellovibrionota</taxon>
        <taxon>Oligoflexia</taxon>
        <taxon>Silvanigrellales</taxon>
        <taxon>Silvanigrellaceae</taxon>
        <taxon>Fluviispira</taxon>
    </lineage>
</organism>
<dbReference type="Pfam" id="PF01695">
    <property type="entry name" value="IstB_IS21"/>
    <property type="match status" value="1"/>
</dbReference>
<dbReference type="PANTHER" id="PTHR30050:SF4">
    <property type="entry name" value="ATP-BINDING PROTEIN RV3427C IN INSERTION SEQUENCE-RELATED"/>
    <property type="match status" value="1"/>
</dbReference>
<dbReference type="Proteomes" id="UP000442694">
    <property type="component" value="Unassembled WGS sequence"/>
</dbReference>
<name>A0A833JDN3_9BACT</name>